<sequence>MRYIRGFTLVEAMVTIAIAAILILVGAPSLNSFYQNVRAEQSINKIQTTLAFARNQAMSYDISVEVCPANGCDGNWNTGIQVFTFDVPQAPLVPGQSADRVQPARMILRETGAFNRNDTVMLTPTTFTFLGSGKINGLPDRQPTDNPITLSYCPNSKNANAIGLEIRKTGSTQLTNTGLSCN</sequence>
<keyword evidence="4" id="KW-0488">Methylation</keyword>
<dbReference type="GO" id="GO:0015628">
    <property type="term" value="P:protein secretion by the type II secretion system"/>
    <property type="evidence" value="ECO:0007669"/>
    <property type="project" value="InterPro"/>
</dbReference>
<evidence type="ECO:0000313" key="13">
    <source>
        <dbReference type="EMBL" id="RJY07500.1"/>
    </source>
</evidence>
<evidence type="ECO:0000256" key="1">
    <source>
        <dbReference type="ARBA" id="ARBA00004377"/>
    </source>
</evidence>
<dbReference type="GO" id="GO:0005886">
    <property type="term" value="C:plasma membrane"/>
    <property type="evidence" value="ECO:0007669"/>
    <property type="project" value="UniProtKB-SubCell"/>
</dbReference>
<dbReference type="NCBIfam" id="TIGR02532">
    <property type="entry name" value="IV_pilin_GFxxxE"/>
    <property type="match status" value="1"/>
</dbReference>
<evidence type="ECO:0000256" key="4">
    <source>
        <dbReference type="ARBA" id="ARBA00022481"/>
    </source>
</evidence>
<feature type="transmembrane region" description="Helical" evidence="11">
    <location>
        <begin position="12"/>
        <end position="34"/>
    </location>
</feature>
<accession>A0A3A6TQ01</accession>
<evidence type="ECO:0000256" key="9">
    <source>
        <dbReference type="ARBA" id="ARBA00025772"/>
    </source>
</evidence>
<keyword evidence="5" id="KW-0997">Cell inner membrane</keyword>
<evidence type="ECO:0000256" key="8">
    <source>
        <dbReference type="ARBA" id="ARBA00023136"/>
    </source>
</evidence>
<feature type="domain" description="General secretion pathway GspH" evidence="12">
    <location>
        <begin position="43"/>
        <end position="165"/>
    </location>
</feature>
<evidence type="ECO:0000313" key="14">
    <source>
        <dbReference type="Proteomes" id="UP000273022"/>
    </source>
</evidence>
<dbReference type="SUPFAM" id="SSF54523">
    <property type="entry name" value="Pili subunits"/>
    <property type="match status" value="1"/>
</dbReference>
<evidence type="ECO:0000256" key="10">
    <source>
        <dbReference type="ARBA" id="ARBA00030775"/>
    </source>
</evidence>
<evidence type="ECO:0000259" key="12">
    <source>
        <dbReference type="Pfam" id="PF12019"/>
    </source>
</evidence>
<dbReference type="AlphaFoldDB" id="A0A3A6TQ01"/>
<dbReference type="Proteomes" id="UP000273022">
    <property type="component" value="Unassembled WGS sequence"/>
</dbReference>
<dbReference type="InterPro" id="IPR022346">
    <property type="entry name" value="T2SS_GspH"/>
</dbReference>
<evidence type="ECO:0000256" key="3">
    <source>
        <dbReference type="ARBA" id="ARBA00022475"/>
    </source>
</evidence>
<keyword evidence="6 11" id="KW-0812">Transmembrane</keyword>
<keyword evidence="14" id="KW-1185">Reference proteome</keyword>
<evidence type="ECO:0000256" key="6">
    <source>
        <dbReference type="ARBA" id="ARBA00022692"/>
    </source>
</evidence>
<comment type="subcellular location">
    <subcellularLocation>
        <location evidence="1">Cell inner membrane</location>
        <topology evidence="1">Single-pass membrane protein</topology>
    </subcellularLocation>
</comment>
<dbReference type="OrthoDB" id="2313614at2"/>
<keyword evidence="8 11" id="KW-0472">Membrane</keyword>
<dbReference type="Pfam" id="PF12019">
    <property type="entry name" value="GspH"/>
    <property type="match status" value="1"/>
</dbReference>
<name>A0A3A6TQ01_9GAMM</name>
<dbReference type="RefSeq" id="WP_121854564.1">
    <property type="nucleotide sequence ID" value="NZ_CP037952.1"/>
</dbReference>
<comment type="similarity">
    <text evidence="9">Belongs to the GSP H family.</text>
</comment>
<keyword evidence="7 11" id="KW-1133">Transmembrane helix</keyword>
<evidence type="ECO:0000256" key="7">
    <source>
        <dbReference type="ARBA" id="ARBA00022989"/>
    </source>
</evidence>
<dbReference type="InterPro" id="IPR012902">
    <property type="entry name" value="N_methyl_site"/>
</dbReference>
<comment type="caution">
    <text evidence="13">The sequence shown here is derived from an EMBL/GenBank/DDBJ whole genome shotgun (WGS) entry which is preliminary data.</text>
</comment>
<dbReference type="EMBL" id="QYYH01000118">
    <property type="protein sequence ID" value="RJY07500.1"/>
    <property type="molecule type" value="Genomic_DNA"/>
</dbReference>
<reference evidence="13 14" key="1">
    <citation type="submission" date="2018-09" db="EMBL/GenBank/DDBJ databases">
        <title>Phylogeny of the Shewanellaceae, and recommendation for two new genera, Pseudoshewanella and Parashewanella.</title>
        <authorList>
            <person name="Wang G."/>
        </authorList>
    </citation>
    <scope>NUCLEOTIDE SEQUENCE [LARGE SCALE GENOMIC DNA]</scope>
    <source>
        <strain evidence="13 14">KCTC 22492</strain>
    </source>
</reference>
<proteinExistence type="inferred from homology"/>
<evidence type="ECO:0000256" key="11">
    <source>
        <dbReference type="SAM" id="Phobius"/>
    </source>
</evidence>
<organism evidence="13 14">
    <name type="scientific">Parashewanella spongiae</name>
    <dbReference type="NCBI Taxonomy" id="342950"/>
    <lineage>
        <taxon>Bacteria</taxon>
        <taxon>Pseudomonadati</taxon>
        <taxon>Pseudomonadota</taxon>
        <taxon>Gammaproteobacteria</taxon>
        <taxon>Alteromonadales</taxon>
        <taxon>Shewanellaceae</taxon>
        <taxon>Parashewanella</taxon>
    </lineage>
</organism>
<evidence type="ECO:0000256" key="5">
    <source>
        <dbReference type="ARBA" id="ARBA00022519"/>
    </source>
</evidence>
<dbReference type="Pfam" id="PF07963">
    <property type="entry name" value="N_methyl"/>
    <property type="match status" value="1"/>
</dbReference>
<dbReference type="PROSITE" id="PS00409">
    <property type="entry name" value="PROKAR_NTER_METHYL"/>
    <property type="match status" value="1"/>
</dbReference>
<evidence type="ECO:0000256" key="2">
    <source>
        <dbReference type="ARBA" id="ARBA00021549"/>
    </source>
</evidence>
<dbReference type="InterPro" id="IPR045584">
    <property type="entry name" value="Pilin-like"/>
</dbReference>
<protein>
    <recommendedName>
        <fullName evidence="2">Type II secretion system protein H</fullName>
    </recommendedName>
    <alternativeName>
        <fullName evidence="10">General secretion pathway protein H</fullName>
    </alternativeName>
</protein>
<gene>
    <name evidence="13" type="ORF">D5R81_15640</name>
</gene>
<dbReference type="Gene3D" id="3.55.40.10">
    <property type="entry name" value="minor pseudopilin epsh domain"/>
    <property type="match status" value="1"/>
</dbReference>
<keyword evidence="3" id="KW-1003">Cell membrane</keyword>
<dbReference type="GO" id="GO:0015627">
    <property type="term" value="C:type II protein secretion system complex"/>
    <property type="evidence" value="ECO:0007669"/>
    <property type="project" value="InterPro"/>
</dbReference>